<evidence type="ECO:0000313" key="6">
    <source>
        <dbReference type="Proteomes" id="UP000269352"/>
    </source>
</evidence>
<dbReference type="InterPro" id="IPR023052">
    <property type="entry name" value="Cell_div_SepF"/>
</dbReference>
<accession>A0A388TC05</accession>
<dbReference type="Proteomes" id="UP000269352">
    <property type="component" value="Unassembled WGS sequence"/>
</dbReference>
<dbReference type="PANTHER" id="PTHR35798">
    <property type="entry name" value="CELL DIVISION PROTEIN SEPF"/>
    <property type="match status" value="1"/>
</dbReference>
<sequence length="187" mass="20211">MRNNWAKVVEFLGFADNTPETAAPLKTSAARVTQTPVKPEPRVWKPQPVRSLTANVWLAEPRNADADARDIVAALRAGYIVLINYKYLDVQAARQLIDFVGGAVYGNNGICRKIGANVILCATVSLNLEDGSQNSEDLLNAAPETPLEQPAPESNQYLAATGTYAAQPYAAQPVYQSAPEYAAAETY</sequence>
<dbReference type="InterPro" id="IPR007561">
    <property type="entry name" value="Cell_div_SepF/SepF-rel"/>
</dbReference>
<proteinExistence type="predicted"/>
<organism evidence="5 6">
    <name type="scientific">Termititenax aidoneus</name>
    <dbReference type="NCBI Taxonomy" id="2218524"/>
    <lineage>
        <taxon>Bacteria</taxon>
        <taxon>Bacillati</taxon>
        <taxon>Candidatus Margulisiibacteriota</taxon>
        <taxon>Candidatus Termititenacia</taxon>
        <taxon>Candidatus Termititenacales</taxon>
        <taxon>Candidatus Termititenacaceae</taxon>
        <taxon>Candidatus Termititenax</taxon>
    </lineage>
</organism>
<gene>
    <name evidence="5" type="primary">sepF</name>
    <name evidence="5" type="ORF">NO1_1120</name>
</gene>
<dbReference type="Gene3D" id="3.30.110.150">
    <property type="entry name" value="SepF-like protein"/>
    <property type="match status" value="1"/>
</dbReference>
<dbReference type="AlphaFoldDB" id="A0A388TC05"/>
<keyword evidence="1 5" id="KW-0132">Cell division</keyword>
<evidence type="ECO:0000256" key="2">
    <source>
        <dbReference type="ARBA" id="ARBA00023210"/>
    </source>
</evidence>
<comment type="caution">
    <text evidence="5">The sequence shown here is derived from an EMBL/GenBank/DDBJ whole genome shotgun (WGS) entry which is preliminary data.</text>
</comment>
<dbReference type="Pfam" id="PF04472">
    <property type="entry name" value="SepF"/>
    <property type="match status" value="1"/>
</dbReference>
<evidence type="ECO:0000256" key="4">
    <source>
        <dbReference type="ARBA" id="ARBA00044936"/>
    </source>
</evidence>
<name>A0A388TC05_TERA1</name>
<reference evidence="5 6" key="1">
    <citation type="journal article" date="2019" name="ISME J.">
        <title>Genome analyses of uncultured TG2/ZB3 bacteria in 'Margulisbacteria' specifically attached to ectosymbiotic spirochetes of protists in the termite gut.</title>
        <authorList>
            <person name="Utami Y.D."/>
            <person name="Kuwahara H."/>
            <person name="Igai K."/>
            <person name="Murakami T."/>
            <person name="Sugaya K."/>
            <person name="Morikawa T."/>
            <person name="Nagura Y."/>
            <person name="Yuki M."/>
            <person name="Deevong P."/>
            <person name="Inoue T."/>
            <person name="Kihara K."/>
            <person name="Lo N."/>
            <person name="Yamada A."/>
            <person name="Ohkuma M."/>
            <person name="Hongoh Y."/>
        </authorList>
    </citation>
    <scope>NUCLEOTIDE SEQUENCE [LARGE SCALE GENOMIC DNA]</scope>
    <source>
        <strain evidence="5">NkOx7-01</strain>
    </source>
</reference>
<evidence type="ECO:0000256" key="3">
    <source>
        <dbReference type="ARBA" id="ARBA00023306"/>
    </source>
</evidence>
<keyword evidence="6" id="KW-1185">Reference proteome</keyword>
<dbReference type="InterPro" id="IPR038594">
    <property type="entry name" value="SepF-like_sf"/>
</dbReference>
<dbReference type="EMBL" id="BGZN01000021">
    <property type="protein sequence ID" value="GBR73838.1"/>
    <property type="molecule type" value="Genomic_DNA"/>
</dbReference>
<dbReference type="GO" id="GO:0000917">
    <property type="term" value="P:division septum assembly"/>
    <property type="evidence" value="ECO:0007669"/>
    <property type="project" value="UniProtKB-KW"/>
</dbReference>
<protein>
    <submittedName>
        <fullName evidence="5">Cell division protein SepF</fullName>
    </submittedName>
</protein>
<keyword evidence="3" id="KW-0131">Cell cycle</keyword>
<dbReference type="PANTHER" id="PTHR35798:SF1">
    <property type="entry name" value="CELL DIVISION PROTEIN SEPF"/>
    <property type="match status" value="1"/>
</dbReference>
<evidence type="ECO:0000313" key="5">
    <source>
        <dbReference type="EMBL" id="GBR73838.1"/>
    </source>
</evidence>
<evidence type="ECO:0000256" key="1">
    <source>
        <dbReference type="ARBA" id="ARBA00022618"/>
    </source>
</evidence>
<keyword evidence="2" id="KW-0717">Septation</keyword>
<comment type="function">
    <text evidence="4">Cell division protein that is part of the divisome complex and is recruited early to the Z-ring. Probably stimulates Z-ring formation, perhaps through the cross-linking of FtsZ protofilaments. Its function overlaps with FtsA.</text>
</comment>